<dbReference type="InterPro" id="IPR022352">
    <property type="entry name" value="Ins/IGF/rlx"/>
</dbReference>
<evidence type="ECO:0000259" key="11">
    <source>
        <dbReference type="SMART" id="SM00078"/>
    </source>
</evidence>
<comment type="similarity">
    <text evidence="2 10">Belongs to the insulin family.</text>
</comment>
<evidence type="ECO:0000313" key="12">
    <source>
        <dbReference type="Proteomes" id="UP001652583"/>
    </source>
</evidence>
<evidence type="ECO:0000256" key="1">
    <source>
        <dbReference type="ARBA" id="ARBA00004613"/>
    </source>
</evidence>
<dbReference type="PANTHER" id="PTHR20968">
    <property type="entry name" value="ILGF DOMAIN-CONTAINING PROTEIN"/>
    <property type="match status" value="1"/>
</dbReference>
<dbReference type="InterPro" id="IPR036438">
    <property type="entry name" value="Insulin-like_sf"/>
</dbReference>
<keyword evidence="6" id="KW-0372">Hormone</keyword>
<keyword evidence="7" id="KW-0732">Signal</keyword>
<comment type="subcellular location">
    <subcellularLocation>
        <location evidence="1 10">Secreted</location>
    </subcellularLocation>
</comment>
<comment type="subunit">
    <text evidence="3">Heterodimer of a B chain and an A chain linked by two disulfide bonds.</text>
</comment>
<sequence length="253" mass="28132">MRGLYLAVPSLRVWWGLGPWSLLNRDLLALLDEDESELEHVTPSLVKGYHLLLETGKVGVGGGMPASPLLEEIKEVTCLLRDRWGEPGVYKWGARRQQRHRLPGRLRHCAPASQVFLSSMAKRSLLLLLAVWVLAGELWLSTEARASPYGVKLCGREFIRAVIFTCGGSRWRRSDILAHEATDTDSDTDSELDRAVASSEWLALTKYPWALYADRPGWQGTPGALRAVRDVLDGLSSNCCKWGCSKSEISSLC</sequence>
<dbReference type="Pfam" id="PF00049">
    <property type="entry name" value="Insulin"/>
    <property type="match status" value="1"/>
</dbReference>
<organism evidence="12 13">
    <name type="scientific">Acinonyx jubatus</name>
    <name type="common">Cheetah</name>
    <dbReference type="NCBI Taxonomy" id="32536"/>
    <lineage>
        <taxon>Eukaryota</taxon>
        <taxon>Metazoa</taxon>
        <taxon>Chordata</taxon>
        <taxon>Craniata</taxon>
        <taxon>Vertebrata</taxon>
        <taxon>Euteleostomi</taxon>
        <taxon>Mammalia</taxon>
        <taxon>Eutheria</taxon>
        <taxon>Laurasiatheria</taxon>
        <taxon>Carnivora</taxon>
        <taxon>Feliformia</taxon>
        <taxon>Felidae</taxon>
        <taxon>Felinae</taxon>
        <taxon>Acinonyx</taxon>
    </lineage>
</organism>
<name>A0ABM3PVP1_ACIJB</name>
<reference evidence="13" key="1">
    <citation type="submission" date="2025-08" db="UniProtKB">
        <authorList>
            <consortium name="RefSeq"/>
        </authorList>
    </citation>
    <scope>IDENTIFICATION</scope>
    <source>
        <tissue evidence="13">Blood</tissue>
    </source>
</reference>
<dbReference type="PROSITE" id="PS00262">
    <property type="entry name" value="INSULIN"/>
    <property type="match status" value="1"/>
</dbReference>
<protein>
    <recommendedName>
        <fullName evidence="9">Relaxin-3</fullName>
    </recommendedName>
</protein>
<keyword evidence="5" id="KW-0165">Cleavage on pair of basic residues</keyword>
<dbReference type="InterPro" id="IPR022353">
    <property type="entry name" value="Insulin_CS"/>
</dbReference>
<evidence type="ECO:0000256" key="3">
    <source>
        <dbReference type="ARBA" id="ARBA00011207"/>
    </source>
</evidence>
<evidence type="ECO:0000256" key="10">
    <source>
        <dbReference type="RuleBase" id="RU000406"/>
    </source>
</evidence>
<keyword evidence="12" id="KW-1185">Reference proteome</keyword>
<evidence type="ECO:0000256" key="4">
    <source>
        <dbReference type="ARBA" id="ARBA00022525"/>
    </source>
</evidence>
<dbReference type="InterPro" id="IPR016179">
    <property type="entry name" value="Insulin-like"/>
</dbReference>
<dbReference type="PRINTS" id="PR00276">
    <property type="entry name" value="INSULINFAMLY"/>
</dbReference>
<accession>A0ABM3PVP1</accession>
<dbReference type="Proteomes" id="UP001652583">
    <property type="component" value="Chromosome A2"/>
</dbReference>
<proteinExistence type="inferred from homology"/>
<evidence type="ECO:0000256" key="7">
    <source>
        <dbReference type="ARBA" id="ARBA00022729"/>
    </source>
</evidence>
<evidence type="ECO:0000256" key="6">
    <source>
        <dbReference type="ARBA" id="ARBA00022702"/>
    </source>
</evidence>
<dbReference type="SUPFAM" id="SSF56994">
    <property type="entry name" value="Insulin-like"/>
    <property type="match status" value="1"/>
</dbReference>
<gene>
    <name evidence="13" type="primary">RLN3</name>
</gene>
<dbReference type="SMART" id="SM00078">
    <property type="entry name" value="IlGF"/>
    <property type="match status" value="1"/>
</dbReference>
<dbReference type="CDD" id="cd04365">
    <property type="entry name" value="IlGF_relaxin_like"/>
    <property type="match status" value="1"/>
</dbReference>
<dbReference type="InterPro" id="IPR051777">
    <property type="entry name" value="Insulin-like_neuro_ligands"/>
</dbReference>
<evidence type="ECO:0000256" key="8">
    <source>
        <dbReference type="ARBA" id="ARBA00023157"/>
    </source>
</evidence>
<evidence type="ECO:0000256" key="2">
    <source>
        <dbReference type="ARBA" id="ARBA00009034"/>
    </source>
</evidence>
<dbReference type="RefSeq" id="XP_053075737.1">
    <property type="nucleotide sequence ID" value="XM_053219762.1"/>
</dbReference>
<evidence type="ECO:0000313" key="13">
    <source>
        <dbReference type="RefSeq" id="XP_053075737.1"/>
    </source>
</evidence>
<dbReference type="GeneID" id="106985751"/>
<evidence type="ECO:0000256" key="5">
    <source>
        <dbReference type="ARBA" id="ARBA00022685"/>
    </source>
</evidence>
<dbReference type="PANTHER" id="PTHR20968:SF0">
    <property type="entry name" value="RELAXIN-3"/>
    <property type="match status" value="1"/>
</dbReference>
<keyword evidence="4 10" id="KW-0964">Secreted</keyword>
<evidence type="ECO:0000256" key="9">
    <source>
        <dbReference type="ARBA" id="ARBA00040355"/>
    </source>
</evidence>
<feature type="domain" description="Insulin-like" evidence="11">
    <location>
        <begin position="151"/>
        <end position="253"/>
    </location>
</feature>
<keyword evidence="8" id="KW-1015">Disulfide bond</keyword>